<keyword evidence="8" id="KW-0139">CF(1)</keyword>
<dbReference type="SUPFAM" id="SSF52943">
    <property type="entry name" value="ATP synthase (F1-ATPase), gamma subunit"/>
    <property type="match status" value="1"/>
</dbReference>
<keyword evidence="6" id="KW-0406">Ion transport</keyword>
<dbReference type="InterPro" id="IPR000131">
    <property type="entry name" value="ATP_synth_F1_gsu"/>
</dbReference>
<protein>
    <recommendedName>
        <fullName evidence="12">F-type H+-transporting ATPase subunit gamma</fullName>
    </recommendedName>
</protein>
<sequence length="281" mass="30190">MTGRLADLNARIDTVHKLESVIKAMRGIAASRVQEAQASVTSVRTYAATIGHAIAEVLPLVPAPDDPRPNGPDHHGIIAFAAEQGFAGTFSDRVFESVIAETGPDTSLFVVGERGLTEAAERHLPVTWSTPMIAQPSQALGLVNRIGDAIFDRLAAGQLTRVSVIHALPGVAHHGEMAVKRLMPFDTSRFPQPQSQNIPDLTLPAADLLRDLIEEYVFAELAEAALLSFAAENEARMRAMIAAQDNTANTLAGMVATSRQLRQEEITEEIIELAMSSLAQT</sequence>
<evidence type="ECO:0000256" key="6">
    <source>
        <dbReference type="ARBA" id="ARBA00023065"/>
    </source>
</evidence>
<dbReference type="GO" id="GO:0046933">
    <property type="term" value="F:proton-transporting ATP synthase activity, rotational mechanism"/>
    <property type="evidence" value="ECO:0007669"/>
    <property type="project" value="InterPro"/>
</dbReference>
<dbReference type="PANTHER" id="PTHR11693">
    <property type="entry name" value="ATP SYNTHASE GAMMA CHAIN"/>
    <property type="match status" value="1"/>
</dbReference>
<organism evidence="10 11">
    <name type="scientific">Donghicola mangrovi</name>
    <dbReference type="NCBI Taxonomy" id="2729614"/>
    <lineage>
        <taxon>Bacteria</taxon>
        <taxon>Pseudomonadati</taxon>
        <taxon>Pseudomonadota</taxon>
        <taxon>Alphaproteobacteria</taxon>
        <taxon>Rhodobacterales</taxon>
        <taxon>Roseobacteraceae</taxon>
        <taxon>Donghicola</taxon>
    </lineage>
</organism>
<comment type="function">
    <text evidence="1">Produces ATP from ADP in the presence of a proton gradient across the membrane. The gamma chain is believed to be important in regulating ATPase activity and the flow of protons through the CF(0) complex.</text>
</comment>
<dbReference type="Gene3D" id="3.40.1380.10">
    <property type="match status" value="1"/>
</dbReference>
<evidence type="ECO:0000256" key="3">
    <source>
        <dbReference type="ARBA" id="ARBA00007681"/>
    </source>
</evidence>
<dbReference type="PRINTS" id="PR00126">
    <property type="entry name" value="ATPASEGAMMA"/>
</dbReference>
<evidence type="ECO:0000256" key="1">
    <source>
        <dbReference type="ARBA" id="ARBA00003456"/>
    </source>
</evidence>
<dbReference type="RefSeq" id="WP_177159189.1">
    <property type="nucleotide sequence ID" value="NZ_JABCJE010000022.1"/>
</dbReference>
<proteinExistence type="inferred from homology"/>
<reference evidence="10 11" key="1">
    <citation type="submission" date="2020-04" db="EMBL/GenBank/DDBJ databases">
        <title>Donghicola sp., a member of the Rhodobacteraceae family isolated from mangrove forest in Thailand.</title>
        <authorList>
            <person name="Charoenyingcharoen P."/>
            <person name="Yukphan P."/>
        </authorList>
    </citation>
    <scope>NUCLEOTIDE SEQUENCE [LARGE SCALE GENOMIC DNA]</scope>
    <source>
        <strain evidence="10 11">B5-SW-15</strain>
    </source>
</reference>
<evidence type="ECO:0000256" key="9">
    <source>
        <dbReference type="ARBA" id="ARBA00023310"/>
    </source>
</evidence>
<name>A0A850QH33_9RHOB</name>
<dbReference type="PANTHER" id="PTHR11693:SF22">
    <property type="entry name" value="ATP SYNTHASE SUBUNIT GAMMA, MITOCHONDRIAL"/>
    <property type="match status" value="1"/>
</dbReference>
<comment type="caution">
    <text evidence="10">The sequence shown here is derived from an EMBL/GenBank/DDBJ whole genome shotgun (WGS) entry which is preliminary data.</text>
</comment>
<evidence type="ECO:0000256" key="2">
    <source>
        <dbReference type="ARBA" id="ARBA00004170"/>
    </source>
</evidence>
<evidence type="ECO:0008006" key="12">
    <source>
        <dbReference type="Google" id="ProtNLM"/>
    </source>
</evidence>
<dbReference type="Pfam" id="PF00231">
    <property type="entry name" value="ATP-synt"/>
    <property type="match status" value="1"/>
</dbReference>
<dbReference type="Gene3D" id="1.10.287.80">
    <property type="entry name" value="ATP synthase, gamma subunit, helix hairpin domain"/>
    <property type="match status" value="1"/>
</dbReference>
<keyword evidence="9" id="KW-0066">ATP synthesis</keyword>
<evidence type="ECO:0000313" key="10">
    <source>
        <dbReference type="EMBL" id="NVO25675.1"/>
    </source>
</evidence>
<keyword evidence="4" id="KW-0813">Transport</keyword>
<accession>A0A850QH33</accession>
<dbReference type="Proteomes" id="UP000592216">
    <property type="component" value="Unassembled WGS sequence"/>
</dbReference>
<dbReference type="GO" id="GO:0045259">
    <property type="term" value="C:proton-transporting ATP synthase complex"/>
    <property type="evidence" value="ECO:0007669"/>
    <property type="project" value="UniProtKB-KW"/>
</dbReference>
<dbReference type="InterPro" id="IPR035968">
    <property type="entry name" value="ATP_synth_F1_ATPase_gsu"/>
</dbReference>
<dbReference type="AlphaFoldDB" id="A0A850QH33"/>
<comment type="subcellular location">
    <subcellularLocation>
        <location evidence="2">Membrane</location>
        <topology evidence="2">Peripheral membrane protein</topology>
    </subcellularLocation>
</comment>
<evidence type="ECO:0000256" key="4">
    <source>
        <dbReference type="ARBA" id="ARBA00022448"/>
    </source>
</evidence>
<evidence type="ECO:0000256" key="8">
    <source>
        <dbReference type="ARBA" id="ARBA00023196"/>
    </source>
</evidence>
<evidence type="ECO:0000256" key="5">
    <source>
        <dbReference type="ARBA" id="ARBA00022781"/>
    </source>
</evidence>
<comment type="similarity">
    <text evidence="3">Belongs to the ATPase gamma chain family.</text>
</comment>
<keyword evidence="7" id="KW-0472">Membrane</keyword>
<keyword evidence="5" id="KW-0375">Hydrogen ion transport</keyword>
<dbReference type="EMBL" id="JABCJE010000022">
    <property type="protein sequence ID" value="NVO25675.1"/>
    <property type="molecule type" value="Genomic_DNA"/>
</dbReference>
<evidence type="ECO:0000313" key="11">
    <source>
        <dbReference type="Proteomes" id="UP000592216"/>
    </source>
</evidence>
<evidence type="ECO:0000256" key="7">
    <source>
        <dbReference type="ARBA" id="ARBA00023136"/>
    </source>
</evidence>
<gene>
    <name evidence="10" type="ORF">HJ536_20175</name>
</gene>